<proteinExistence type="predicted"/>
<accession>A0ABN9BZA5</accession>
<dbReference type="EMBL" id="CATNWA010006940">
    <property type="protein sequence ID" value="CAI9553074.1"/>
    <property type="molecule type" value="Genomic_DNA"/>
</dbReference>
<protein>
    <submittedName>
        <fullName evidence="1">Uncharacterized protein</fullName>
    </submittedName>
</protein>
<evidence type="ECO:0000313" key="2">
    <source>
        <dbReference type="Proteomes" id="UP001162483"/>
    </source>
</evidence>
<name>A0ABN9BZA5_9NEOB</name>
<organism evidence="1 2">
    <name type="scientific">Staurois parvus</name>
    <dbReference type="NCBI Taxonomy" id="386267"/>
    <lineage>
        <taxon>Eukaryota</taxon>
        <taxon>Metazoa</taxon>
        <taxon>Chordata</taxon>
        <taxon>Craniata</taxon>
        <taxon>Vertebrata</taxon>
        <taxon>Euteleostomi</taxon>
        <taxon>Amphibia</taxon>
        <taxon>Batrachia</taxon>
        <taxon>Anura</taxon>
        <taxon>Neobatrachia</taxon>
        <taxon>Ranoidea</taxon>
        <taxon>Ranidae</taxon>
        <taxon>Staurois</taxon>
    </lineage>
</organism>
<dbReference type="Proteomes" id="UP001162483">
    <property type="component" value="Unassembled WGS sequence"/>
</dbReference>
<comment type="caution">
    <text evidence="1">The sequence shown here is derived from an EMBL/GenBank/DDBJ whole genome shotgun (WGS) entry which is preliminary data.</text>
</comment>
<keyword evidence="2" id="KW-1185">Reference proteome</keyword>
<evidence type="ECO:0000313" key="1">
    <source>
        <dbReference type="EMBL" id="CAI9553074.1"/>
    </source>
</evidence>
<reference evidence="1" key="1">
    <citation type="submission" date="2023-05" db="EMBL/GenBank/DDBJ databases">
        <authorList>
            <person name="Stuckert A."/>
        </authorList>
    </citation>
    <scope>NUCLEOTIDE SEQUENCE</scope>
</reference>
<sequence>MQCGISHVIRTGRIPVQITCDLCAVQLEPYILYGSIRTAPETCRTLFWSAQESDRRVDLHPCDPILCIAPRFADRFRGVVNLTYTPAAVRMNGVRF</sequence>
<gene>
    <name evidence="1" type="ORF">SPARVUS_LOCUS3977980</name>
</gene>